<evidence type="ECO:0000256" key="1">
    <source>
        <dbReference type="SAM" id="SignalP"/>
    </source>
</evidence>
<reference evidence="4 5" key="1">
    <citation type="journal article" date="2018" name="Sci. Rep.">
        <title>Genomic signatures of local adaptation to the degree of environmental predictability in rotifers.</title>
        <authorList>
            <person name="Franch-Gras L."/>
            <person name="Hahn C."/>
            <person name="Garcia-Roger E.M."/>
            <person name="Carmona M.J."/>
            <person name="Serra M."/>
            <person name="Gomez A."/>
        </authorList>
    </citation>
    <scope>NUCLEOTIDE SEQUENCE [LARGE SCALE GENOMIC DNA]</scope>
    <source>
        <strain evidence="4">HYR1</strain>
    </source>
</reference>
<sequence length="231" mass="25606">MIKNSISLLAILLLSQFLVLISAQSCLSDQKFDLKLNRCIPNIDCINELDDDAMCSTLDCSIHSDKCPKKCFCLQPSALTNYCMPCLNGGILNTTNCKCTCSYGFQGPRCQYQPDPCQAKDDLFCSNVNCFNSSDSDFFKCPVKCMCCKDKSCENLGKVVYDGSNCKCQCLKIVDRNNVDKQVYDPNNNCKLSNCIDDAACSIQFLKGDKVENCKNQFVKTLCPKSCGACQ</sequence>
<dbReference type="Proteomes" id="UP000276133">
    <property type="component" value="Unassembled WGS sequence"/>
</dbReference>
<dbReference type="OrthoDB" id="10055486at2759"/>
<evidence type="ECO:0000313" key="4">
    <source>
        <dbReference type="EMBL" id="RNA43890.1"/>
    </source>
</evidence>
<dbReference type="EMBL" id="REGN01000173">
    <property type="protein sequence ID" value="RNA43890.1"/>
    <property type="molecule type" value="Genomic_DNA"/>
</dbReference>
<accession>A0A3M7T7T3</accession>
<evidence type="ECO:0000259" key="2">
    <source>
        <dbReference type="PROSITE" id="PS00022"/>
    </source>
</evidence>
<dbReference type="AlphaFoldDB" id="A0A3M7T7T3"/>
<feature type="signal peptide" evidence="1">
    <location>
        <begin position="1"/>
        <end position="23"/>
    </location>
</feature>
<evidence type="ECO:0000313" key="5">
    <source>
        <dbReference type="Proteomes" id="UP000276133"/>
    </source>
</evidence>
<protein>
    <submittedName>
        <fullName evidence="4">Protocadherin Fat 1 isoform X2</fullName>
    </submittedName>
</protein>
<feature type="domain" description="EGF-like" evidence="2 3">
    <location>
        <begin position="99"/>
        <end position="110"/>
    </location>
</feature>
<dbReference type="PROSITE" id="PS51257">
    <property type="entry name" value="PROKAR_LIPOPROTEIN"/>
    <property type="match status" value="1"/>
</dbReference>
<dbReference type="PROSITE" id="PS01186">
    <property type="entry name" value="EGF_2"/>
    <property type="match status" value="1"/>
</dbReference>
<proteinExistence type="predicted"/>
<dbReference type="PROSITE" id="PS00022">
    <property type="entry name" value="EGF_1"/>
    <property type="match status" value="1"/>
</dbReference>
<keyword evidence="5" id="KW-1185">Reference proteome</keyword>
<name>A0A3M7T7T3_BRAPC</name>
<dbReference type="InterPro" id="IPR000742">
    <property type="entry name" value="EGF"/>
</dbReference>
<feature type="chain" id="PRO_5018291587" evidence="1">
    <location>
        <begin position="24"/>
        <end position="231"/>
    </location>
</feature>
<comment type="caution">
    <text evidence="4">The sequence shown here is derived from an EMBL/GenBank/DDBJ whole genome shotgun (WGS) entry which is preliminary data.</text>
</comment>
<organism evidence="4 5">
    <name type="scientific">Brachionus plicatilis</name>
    <name type="common">Marine rotifer</name>
    <name type="synonym">Brachionus muelleri</name>
    <dbReference type="NCBI Taxonomy" id="10195"/>
    <lineage>
        <taxon>Eukaryota</taxon>
        <taxon>Metazoa</taxon>
        <taxon>Spiralia</taxon>
        <taxon>Gnathifera</taxon>
        <taxon>Rotifera</taxon>
        <taxon>Eurotatoria</taxon>
        <taxon>Monogononta</taxon>
        <taxon>Pseudotrocha</taxon>
        <taxon>Ploima</taxon>
        <taxon>Brachionidae</taxon>
        <taxon>Brachionus</taxon>
    </lineage>
</organism>
<gene>
    <name evidence="4" type="ORF">BpHYR1_026148</name>
</gene>
<evidence type="ECO:0000259" key="3">
    <source>
        <dbReference type="PROSITE" id="PS01186"/>
    </source>
</evidence>
<keyword evidence="1" id="KW-0732">Signal</keyword>